<evidence type="ECO:0000313" key="1">
    <source>
        <dbReference type="EMBL" id="MCS5737003.1"/>
    </source>
</evidence>
<accession>A0ABT2HAR9</accession>
<gene>
    <name evidence="1" type="ORF">N1032_25075</name>
</gene>
<keyword evidence="2" id="KW-1185">Reference proteome</keyword>
<proteinExistence type="predicted"/>
<organism evidence="1 2">
    <name type="scientific">Herbiconiux daphne</name>
    <dbReference type="NCBI Taxonomy" id="2970914"/>
    <lineage>
        <taxon>Bacteria</taxon>
        <taxon>Bacillati</taxon>
        <taxon>Actinomycetota</taxon>
        <taxon>Actinomycetes</taxon>
        <taxon>Micrococcales</taxon>
        <taxon>Microbacteriaceae</taxon>
        <taxon>Herbiconiux</taxon>
    </lineage>
</organism>
<dbReference type="Proteomes" id="UP001165586">
    <property type="component" value="Unassembled WGS sequence"/>
</dbReference>
<dbReference type="EMBL" id="JANLCJ010000336">
    <property type="protein sequence ID" value="MCS5737003.1"/>
    <property type="molecule type" value="Genomic_DNA"/>
</dbReference>
<sequence>MNKEKDDLKDMISILIEKGFTDEQIASAIVAYSEEIPAQAPPAGATELDRVVAVVDKINEKADITGKLRVQSVAGIRKGIEMLGGSDDLLLISKAQVDAAIASAINALPKAPTRKDITATYRTRK</sequence>
<protein>
    <submittedName>
        <fullName evidence="1">Uncharacterized protein</fullName>
    </submittedName>
</protein>
<evidence type="ECO:0000313" key="2">
    <source>
        <dbReference type="Proteomes" id="UP001165586"/>
    </source>
</evidence>
<dbReference type="RefSeq" id="WP_259543279.1">
    <property type="nucleotide sequence ID" value="NZ_JANLCJ010000336.1"/>
</dbReference>
<reference evidence="1" key="1">
    <citation type="submission" date="2022-08" db="EMBL/GenBank/DDBJ databases">
        <authorList>
            <person name="Deng Y."/>
            <person name="Han X.-F."/>
            <person name="Zhang Y.-Q."/>
        </authorList>
    </citation>
    <scope>NUCLEOTIDE SEQUENCE</scope>
    <source>
        <strain evidence="1">CPCC 203386</strain>
    </source>
</reference>
<name>A0ABT2HAR9_9MICO</name>
<comment type="caution">
    <text evidence="1">The sequence shown here is derived from an EMBL/GenBank/DDBJ whole genome shotgun (WGS) entry which is preliminary data.</text>
</comment>